<organism evidence="2 3">
    <name type="scientific">Lineolata rhizophorae</name>
    <dbReference type="NCBI Taxonomy" id="578093"/>
    <lineage>
        <taxon>Eukaryota</taxon>
        <taxon>Fungi</taxon>
        <taxon>Dikarya</taxon>
        <taxon>Ascomycota</taxon>
        <taxon>Pezizomycotina</taxon>
        <taxon>Dothideomycetes</taxon>
        <taxon>Dothideomycetes incertae sedis</taxon>
        <taxon>Lineolatales</taxon>
        <taxon>Lineolataceae</taxon>
        <taxon>Lineolata</taxon>
    </lineage>
</organism>
<proteinExistence type="predicted"/>
<sequence>MPCKKKKNHLFHSHLSIHTPPAHWSTLQPRPPASARRRPTARRGKLESQPSQSARPTDRPPVPRARPLSAASQLRSSQRPTGPEARASEPAGKGESAGRAMGGGSEEAGVGKQRRLHAGKTARSSRGLEPGNATNQAAKQPNERRRGPSWYVVSKQIKEKEEEIKKKNAQRLSFKFALSRSR</sequence>
<name>A0A6A6NQT6_9PEZI</name>
<reference evidence="2" key="1">
    <citation type="journal article" date="2020" name="Stud. Mycol.">
        <title>101 Dothideomycetes genomes: a test case for predicting lifestyles and emergence of pathogens.</title>
        <authorList>
            <person name="Haridas S."/>
            <person name="Albert R."/>
            <person name="Binder M."/>
            <person name="Bloem J."/>
            <person name="Labutti K."/>
            <person name="Salamov A."/>
            <person name="Andreopoulos B."/>
            <person name="Baker S."/>
            <person name="Barry K."/>
            <person name="Bills G."/>
            <person name="Bluhm B."/>
            <person name="Cannon C."/>
            <person name="Castanera R."/>
            <person name="Culley D."/>
            <person name="Daum C."/>
            <person name="Ezra D."/>
            <person name="Gonzalez J."/>
            <person name="Henrissat B."/>
            <person name="Kuo A."/>
            <person name="Liang C."/>
            <person name="Lipzen A."/>
            <person name="Lutzoni F."/>
            <person name="Magnuson J."/>
            <person name="Mondo S."/>
            <person name="Nolan M."/>
            <person name="Ohm R."/>
            <person name="Pangilinan J."/>
            <person name="Park H.-J."/>
            <person name="Ramirez L."/>
            <person name="Alfaro M."/>
            <person name="Sun H."/>
            <person name="Tritt A."/>
            <person name="Yoshinaga Y."/>
            <person name="Zwiers L.-H."/>
            <person name="Turgeon B."/>
            <person name="Goodwin S."/>
            <person name="Spatafora J."/>
            <person name="Crous P."/>
            <person name="Grigoriev I."/>
        </authorList>
    </citation>
    <scope>NUCLEOTIDE SEQUENCE</scope>
    <source>
        <strain evidence="2">ATCC 16933</strain>
    </source>
</reference>
<evidence type="ECO:0000256" key="1">
    <source>
        <dbReference type="SAM" id="MobiDB-lite"/>
    </source>
</evidence>
<feature type="compositionally biased region" description="Basic residues" evidence="1">
    <location>
        <begin position="1"/>
        <end position="12"/>
    </location>
</feature>
<evidence type="ECO:0000313" key="2">
    <source>
        <dbReference type="EMBL" id="KAF2453794.1"/>
    </source>
</evidence>
<feature type="compositionally biased region" description="Polar residues" evidence="1">
    <location>
        <begin position="70"/>
        <end position="80"/>
    </location>
</feature>
<gene>
    <name evidence="2" type="ORF">BDY21DRAFT_119065</name>
</gene>
<evidence type="ECO:0000313" key="3">
    <source>
        <dbReference type="Proteomes" id="UP000799766"/>
    </source>
</evidence>
<dbReference type="EMBL" id="MU001695">
    <property type="protein sequence ID" value="KAF2453794.1"/>
    <property type="molecule type" value="Genomic_DNA"/>
</dbReference>
<protein>
    <submittedName>
        <fullName evidence="2">Uncharacterized protein</fullName>
    </submittedName>
</protein>
<dbReference type="Proteomes" id="UP000799766">
    <property type="component" value="Unassembled WGS sequence"/>
</dbReference>
<feature type="region of interest" description="Disordered" evidence="1">
    <location>
        <begin position="1"/>
        <end position="150"/>
    </location>
</feature>
<accession>A0A6A6NQT6</accession>
<dbReference type="AlphaFoldDB" id="A0A6A6NQT6"/>
<keyword evidence="3" id="KW-1185">Reference proteome</keyword>